<name>A6GKL1_9BACT</name>
<accession>A6GKL1</accession>
<dbReference type="Proteomes" id="UP000005801">
    <property type="component" value="Unassembled WGS sequence"/>
</dbReference>
<dbReference type="OrthoDB" id="233093at2"/>
<protein>
    <recommendedName>
        <fullName evidence="1">DUF2169 domain-containing protein</fullName>
    </recommendedName>
</protein>
<reference evidence="2 3" key="1">
    <citation type="submission" date="2007-06" db="EMBL/GenBank/DDBJ databases">
        <authorList>
            <person name="Shimkets L."/>
            <person name="Ferriera S."/>
            <person name="Johnson J."/>
            <person name="Kravitz S."/>
            <person name="Beeson K."/>
            <person name="Sutton G."/>
            <person name="Rogers Y.-H."/>
            <person name="Friedman R."/>
            <person name="Frazier M."/>
            <person name="Venter J.C."/>
        </authorList>
    </citation>
    <scope>NUCLEOTIDE SEQUENCE [LARGE SCALE GENOMIC DNA]</scope>
    <source>
        <strain evidence="2 3">SIR-1</strain>
    </source>
</reference>
<dbReference type="RefSeq" id="WP_006977247.1">
    <property type="nucleotide sequence ID" value="NZ_ABCS01000206.1"/>
</dbReference>
<keyword evidence="3" id="KW-1185">Reference proteome</keyword>
<dbReference type="EMBL" id="ABCS01000206">
    <property type="protein sequence ID" value="EDM73589.1"/>
    <property type="molecule type" value="Genomic_DNA"/>
</dbReference>
<dbReference type="AlphaFoldDB" id="A6GKL1"/>
<proteinExistence type="predicted"/>
<evidence type="ECO:0000259" key="1">
    <source>
        <dbReference type="Pfam" id="PF09937"/>
    </source>
</evidence>
<gene>
    <name evidence="2" type="ORF">PPSIR1_42382</name>
</gene>
<feature type="domain" description="DUF2169" evidence="1">
    <location>
        <begin position="22"/>
        <end position="312"/>
    </location>
</feature>
<evidence type="ECO:0000313" key="2">
    <source>
        <dbReference type="EMBL" id="EDM73589.1"/>
    </source>
</evidence>
<evidence type="ECO:0000313" key="3">
    <source>
        <dbReference type="Proteomes" id="UP000005801"/>
    </source>
</evidence>
<comment type="caution">
    <text evidence="2">The sequence shown here is derived from an EMBL/GenBank/DDBJ whole genome shotgun (WGS) entry which is preliminary data.</text>
</comment>
<dbReference type="STRING" id="391625.PPSIR1_42382"/>
<dbReference type="InterPro" id="IPR018683">
    <property type="entry name" value="DUF2169"/>
</dbReference>
<dbReference type="eggNOG" id="COG5351">
    <property type="taxonomic scope" value="Bacteria"/>
</dbReference>
<organism evidence="2 3">
    <name type="scientific">Plesiocystis pacifica SIR-1</name>
    <dbReference type="NCBI Taxonomy" id="391625"/>
    <lineage>
        <taxon>Bacteria</taxon>
        <taxon>Pseudomonadati</taxon>
        <taxon>Myxococcota</taxon>
        <taxon>Polyangia</taxon>
        <taxon>Nannocystales</taxon>
        <taxon>Nannocystaceae</taxon>
        <taxon>Plesiocystis</taxon>
    </lineage>
</organism>
<sequence>MHVTQNTLGHGAEATTWTDLDGRLWCVLVVKGRYRVGEDGELRQESIEDPAEVFTYADEYWGEPAASSLRLENDFAPFKLQTDVVVIGHAHAPGGRALQACEVALVVGGQRKILRVHGPRVWTPGLAGVVPSAAQPFVRAPLRWEGAYGGSAEGHCEWRNPVGRGLARGRSDLAVVGEPAPTQEYIDEPVTRWGARVRPASLGPIARGWQPRLGHAGTYDAAWKADRFPFLPLDFDPLHFQMAPEDQRFPALASGTEIACVNLDPTGMLRFRVPPPPPPARFRFRDRVDARALTLDTVVIEPDERRVSLCWRARVDPGPKLTALRGIELGEEFGPDGLPRKRGKPYFRSLAEYVRWAKARRRGGGS</sequence>
<dbReference type="Pfam" id="PF09937">
    <property type="entry name" value="DUF2169"/>
    <property type="match status" value="1"/>
</dbReference>